<proteinExistence type="predicted"/>
<protein>
    <submittedName>
        <fullName evidence="1">Uncharacterized protein</fullName>
    </submittedName>
</protein>
<name>A0A9X9Q4G0_GULGU</name>
<gene>
    <name evidence="1" type="ORF">BN2614_LOCUS1</name>
</gene>
<feature type="non-terminal residue" evidence="1">
    <location>
        <position position="1"/>
    </location>
</feature>
<dbReference type="AlphaFoldDB" id="A0A9X9Q4G0"/>
<keyword evidence="2" id="KW-1185">Reference proteome</keyword>
<organism evidence="1 2">
    <name type="scientific">Gulo gulo</name>
    <name type="common">Wolverine</name>
    <name type="synonym">Gluton</name>
    <dbReference type="NCBI Taxonomy" id="48420"/>
    <lineage>
        <taxon>Eukaryota</taxon>
        <taxon>Metazoa</taxon>
        <taxon>Chordata</taxon>
        <taxon>Craniata</taxon>
        <taxon>Vertebrata</taxon>
        <taxon>Euteleostomi</taxon>
        <taxon>Mammalia</taxon>
        <taxon>Eutheria</taxon>
        <taxon>Laurasiatheria</taxon>
        <taxon>Carnivora</taxon>
        <taxon>Caniformia</taxon>
        <taxon>Musteloidea</taxon>
        <taxon>Mustelidae</taxon>
        <taxon>Guloninae</taxon>
        <taxon>Gulo</taxon>
    </lineage>
</organism>
<accession>A0A9X9Q4G0</accession>
<evidence type="ECO:0000313" key="2">
    <source>
        <dbReference type="Proteomes" id="UP000269945"/>
    </source>
</evidence>
<evidence type="ECO:0000313" key="1">
    <source>
        <dbReference type="EMBL" id="VCX10394.1"/>
    </source>
</evidence>
<dbReference type="Proteomes" id="UP000269945">
    <property type="component" value="Unassembled WGS sequence"/>
</dbReference>
<reference evidence="1 2" key="1">
    <citation type="submission" date="2018-10" db="EMBL/GenBank/DDBJ databases">
        <authorList>
            <person name="Ekblom R."/>
            <person name="Jareborg N."/>
        </authorList>
    </citation>
    <scope>NUCLEOTIDE SEQUENCE [LARGE SCALE GENOMIC DNA]</scope>
    <source>
        <tissue evidence="1">Muscle</tissue>
    </source>
</reference>
<comment type="caution">
    <text evidence="1">The sequence shown here is derived from an EMBL/GenBank/DDBJ whole genome shotgun (WGS) entry which is preliminary data.</text>
</comment>
<dbReference type="EMBL" id="CYRY02033399">
    <property type="protein sequence ID" value="VCX10394.1"/>
    <property type="molecule type" value="Genomic_DNA"/>
</dbReference>
<sequence length="71" mass="7676">MGRLPTCPLCSALSSDPTGDQPLTGTGRSSRWCLVTFHSSGGYFVEFQVGECVCLVFNLRLADPYQEGCRG</sequence>